<comment type="caution">
    <text evidence="2">The sequence shown here is derived from an EMBL/GenBank/DDBJ whole genome shotgun (WGS) entry which is preliminary data.</text>
</comment>
<protein>
    <submittedName>
        <fullName evidence="2">Uncharacterized protein</fullName>
    </submittedName>
</protein>
<proteinExistence type="predicted"/>
<feature type="non-terminal residue" evidence="2">
    <location>
        <position position="1"/>
    </location>
</feature>
<name>A0A4S4K4A5_9APHY</name>
<accession>A0A4S4K4A5</accession>
<keyword evidence="1" id="KW-1133">Transmembrane helix</keyword>
<keyword evidence="3" id="KW-1185">Reference proteome</keyword>
<evidence type="ECO:0000256" key="1">
    <source>
        <dbReference type="SAM" id="Phobius"/>
    </source>
</evidence>
<dbReference type="Proteomes" id="UP000309038">
    <property type="component" value="Unassembled WGS sequence"/>
</dbReference>
<reference evidence="2 3" key="1">
    <citation type="submission" date="2019-02" db="EMBL/GenBank/DDBJ databases">
        <title>Genome sequencing of the rare red list fungi Phlebia centrifuga.</title>
        <authorList>
            <person name="Buettner E."/>
            <person name="Kellner H."/>
        </authorList>
    </citation>
    <scope>NUCLEOTIDE SEQUENCE [LARGE SCALE GENOMIC DNA]</scope>
    <source>
        <strain evidence="2 3">DSM 108282</strain>
    </source>
</reference>
<feature type="transmembrane region" description="Helical" evidence="1">
    <location>
        <begin position="164"/>
        <end position="183"/>
    </location>
</feature>
<gene>
    <name evidence="2" type="ORF">EW026_g8386</name>
</gene>
<dbReference type="EMBL" id="SGPJ01001118">
    <property type="protein sequence ID" value="THG92548.1"/>
    <property type="molecule type" value="Genomic_DNA"/>
</dbReference>
<dbReference type="AlphaFoldDB" id="A0A4S4K4A5"/>
<evidence type="ECO:0000313" key="3">
    <source>
        <dbReference type="Proteomes" id="UP000309038"/>
    </source>
</evidence>
<evidence type="ECO:0000313" key="2">
    <source>
        <dbReference type="EMBL" id="THG92548.1"/>
    </source>
</evidence>
<sequence>LDAKIAAKLQGPHGGIDMAPSVPQLLAEPIQGDAAPPANTRNLKIGLTAWFAAYTPIFIHTSHFIGCILLAMLSAFCAMTITFIGFVLLACYDYFTVGLPGFFVIIESYFLHWRTAMLGASLIGLACGPLAVLGVAFCKRARGKMDEASKAECIKMKRDSISSVVNSGWLFVLLDVVLGALMYPAESFASARYFEEESLFMAVPVQCIAIGVLG</sequence>
<feature type="transmembrane region" description="Helical" evidence="1">
    <location>
        <begin position="115"/>
        <end position="138"/>
    </location>
</feature>
<organism evidence="2 3">
    <name type="scientific">Hermanssonia centrifuga</name>
    <dbReference type="NCBI Taxonomy" id="98765"/>
    <lineage>
        <taxon>Eukaryota</taxon>
        <taxon>Fungi</taxon>
        <taxon>Dikarya</taxon>
        <taxon>Basidiomycota</taxon>
        <taxon>Agaricomycotina</taxon>
        <taxon>Agaricomycetes</taxon>
        <taxon>Polyporales</taxon>
        <taxon>Meruliaceae</taxon>
        <taxon>Hermanssonia</taxon>
    </lineage>
</organism>
<feature type="transmembrane region" description="Helical" evidence="1">
    <location>
        <begin position="64"/>
        <end position="95"/>
    </location>
</feature>
<keyword evidence="1" id="KW-0812">Transmembrane</keyword>
<keyword evidence="1" id="KW-0472">Membrane</keyword>